<feature type="region of interest" description="Disordered" evidence="1">
    <location>
        <begin position="421"/>
        <end position="451"/>
    </location>
</feature>
<keyword evidence="2" id="KW-1133">Transmembrane helix</keyword>
<dbReference type="Pfam" id="PF05901">
    <property type="entry name" value="Excalibur"/>
    <property type="match status" value="2"/>
</dbReference>
<dbReference type="PANTHER" id="PTHR24094">
    <property type="entry name" value="SECRETED PROTEIN"/>
    <property type="match status" value="1"/>
</dbReference>
<keyword evidence="5" id="KW-1185">Reference proteome</keyword>
<organism evidence="4 5">
    <name type="scientific">Arthrobacter bussei</name>
    <dbReference type="NCBI Taxonomy" id="2594179"/>
    <lineage>
        <taxon>Bacteria</taxon>
        <taxon>Bacillati</taxon>
        <taxon>Actinomycetota</taxon>
        <taxon>Actinomycetes</taxon>
        <taxon>Micrococcales</taxon>
        <taxon>Micrococcaceae</taxon>
        <taxon>Arthrobacter</taxon>
    </lineage>
</organism>
<evidence type="ECO:0000259" key="3">
    <source>
        <dbReference type="SMART" id="SM00894"/>
    </source>
</evidence>
<evidence type="ECO:0000313" key="5">
    <source>
        <dbReference type="Proteomes" id="UP000326464"/>
    </source>
</evidence>
<dbReference type="PANTHER" id="PTHR24094:SF15">
    <property type="entry name" value="AMP-DEPENDENT SYNTHETASE_LIGASE DOMAIN-CONTAINING PROTEIN-RELATED"/>
    <property type="match status" value="1"/>
</dbReference>
<feature type="transmembrane region" description="Helical" evidence="2">
    <location>
        <begin position="20"/>
        <end position="41"/>
    </location>
</feature>
<feature type="domain" description="Excalibur calcium-binding" evidence="3">
    <location>
        <begin position="460"/>
        <end position="496"/>
    </location>
</feature>
<feature type="compositionally biased region" description="Low complexity" evidence="1">
    <location>
        <begin position="104"/>
        <end position="129"/>
    </location>
</feature>
<sequence length="497" mass="50463">MLPSSPPPAHKPSSTGGFYVQRSTAVVAGVALFLVVVGLIVGGLSGGIIMAAVVALVTGLYTAVTNRPSWVRLNGRKAGAITAGASVVALLIGGALAPADESVPTAVAEQTQEAAPEATPTTAASTAPATPSPSASPTPTRTPSATPTPTDADVAPLDGDAVVDAAGTPRAPAEQPAANTTALALLETLAIKGRAPKTGYDREQFGQAWLDVDRNGCDTRNDMLNRDLTDIVHTNSVPCKVQSGVLADPYTATSIAFQRGQSTSTKVQIDHVVALSDAWQKGAQQLTFDQRVAFANDPLNLQSTDGPTNQQKGAGDAATWLPPNKGYRCEYVARQVSVKATYTLWVTQAEHDAMARILSDCNGILVPTNQMAPSVTAPPEPVETAPSPEPVPEAPVVVPAPGPFANCSEAAAAGFSNIPVGSPAYSPDQDGDGDGVACEGGASEPVAPAPAPVAPAPAPVYANCDAVRAAGAAPIYAGTPGFQPKFDRDGDGVGCDS</sequence>
<feature type="domain" description="Excalibur calcium-binding" evidence="3">
    <location>
        <begin position="403"/>
        <end position="439"/>
    </location>
</feature>
<dbReference type="InterPro" id="IPR008613">
    <property type="entry name" value="Excalibur_Ca-bd_domain"/>
</dbReference>
<accession>A0A7X1TP33</accession>
<proteinExistence type="predicted"/>
<dbReference type="Proteomes" id="UP000326464">
    <property type="component" value="Unassembled WGS sequence"/>
</dbReference>
<evidence type="ECO:0000256" key="1">
    <source>
        <dbReference type="SAM" id="MobiDB-lite"/>
    </source>
</evidence>
<feature type="region of interest" description="Disordered" evidence="1">
    <location>
        <begin position="478"/>
        <end position="497"/>
    </location>
</feature>
<gene>
    <name evidence="4" type="ORF">FNH21_10795</name>
</gene>
<keyword evidence="2" id="KW-0812">Transmembrane</keyword>
<keyword evidence="2" id="KW-0472">Membrane</keyword>
<evidence type="ECO:0000313" key="4">
    <source>
        <dbReference type="EMBL" id="MPY11198.1"/>
    </source>
</evidence>
<protein>
    <submittedName>
        <fullName evidence="4">DUF1524 domain-containing protein</fullName>
    </submittedName>
</protein>
<evidence type="ECO:0000256" key="2">
    <source>
        <dbReference type="SAM" id="Phobius"/>
    </source>
</evidence>
<dbReference type="Pfam" id="PF07510">
    <property type="entry name" value="GmrSD_C"/>
    <property type="match status" value="1"/>
</dbReference>
<dbReference type="OrthoDB" id="5196645at2"/>
<feature type="region of interest" description="Disordered" evidence="1">
    <location>
        <begin position="103"/>
        <end position="156"/>
    </location>
</feature>
<dbReference type="SMART" id="SM00894">
    <property type="entry name" value="Excalibur"/>
    <property type="match status" value="2"/>
</dbReference>
<feature type="compositionally biased region" description="Low complexity" evidence="1">
    <location>
        <begin position="137"/>
        <end position="156"/>
    </location>
</feature>
<comment type="caution">
    <text evidence="4">The sequence shown here is derived from an EMBL/GenBank/DDBJ whole genome shotgun (WGS) entry which is preliminary data.</text>
</comment>
<feature type="transmembrane region" description="Helical" evidence="2">
    <location>
        <begin position="78"/>
        <end position="97"/>
    </location>
</feature>
<name>A0A7X1TP33_9MICC</name>
<dbReference type="AlphaFoldDB" id="A0A7X1TP33"/>
<reference evidence="5" key="1">
    <citation type="submission" date="2019-07" db="EMBL/GenBank/DDBJ databases">
        <title>Arthrobacter KR32 sp. nov., isolated from mountain cheese made of cows milk.</title>
        <authorList>
            <person name="Flegler A."/>
        </authorList>
    </citation>
    <scope>NUCLEOTIDE SEQUENCE [LARGE SCALE GENOMIC DNA]</scope>
    <source>
        <strain evidence="5">KR32</strain>
    </source>
</reference>
<dbReference type="InterPro" id="IPR011089">
    <property type="entry name" value="GmrSD_C"/>
</dbReference>
<dbReference type="EMBL" id="VJXX01000003">
    <property type="protein sequence ID" value="MPY11198.1"/>
    <property type="molecule type" value="Genomic_DNA"/>
</dbReference>